<dbReference type="InterPro" id="IPR008847">
    <property type="entry name" value="Suf"/>
</dbReference>
<evidence type="ECO:0000256" key="1">
    <source>
        <dbReference type="ARBA" id="ARBA00004604"/>
    </source>
</evidence>
<feature type="compositionally biased region" description="Basic residues" evidence="6">
    <location>
        <begin position="1693"/>
        <end position="1702"/>
    </location>
</feature>
<dbReference type="FunFam" id="2.40.50.140:FF:000155">
    <property type="entry name" value="rRNA biogenesis protein RRP5"/>
    <property type="match status" value="1"/>
</dbReference>
<feature type="region of interest" description="Disordered" evidence="6">
    <location>
        <begin position="60"/>
        <end position="93"/>
    </location>
</feature>
<dbReference type="Gene3D" id="1.25.40.10">
    <property type="entry name" value="Tetratricopeptide repeat domain"/>
    <property type="match status" value="1"/>
</dbReference>
<feature type="compositionally biased region" description="Acidic residues" evidence="6">
    <location>
        <begin position="151"/>
        <end position="165"/>
    </location>
</feature>
<dbReference type="Pfam" id="PF00575">
    <property type="entry name" value="S1"/>
    <property type="match status" value="5"/>
</dbReference>
<evidence type="ECO:0000256" key="4">
    <source>
        <dbReference type="ARBA" id="ARBA00022737"/>
    </source>
</evidence>
<dbReference type="Pfam" id="PF24685">
    <property type="entry name" value="OB_RRP5_4th"/>
    <property type="match status" value="1"/>
</dbReference>
<feature type="compositionally biased region" description="Basic residues" evidence="6">
    <location>
        <begin position="81"/>
        <end position="90"/>
    </location>
</feature>
<accession>A0A0L0FPA7</accession>
<feature type="domain" description="S1 motif" evidence="7">
    <location>
        <begin position="1093"/>
        <end position="1169"/>
    </location>
</feature>
<dbReference type="GO" id="GO:0032040">
    <property type="term" value="C:small-subunit processome"/>
    <property type="evidence" value="ECO:0007669"/>
    <property type="project" value="TreeGrafter"/>
</dbReference>
<dbReference type="Proteomes" id="UP000054560">
    <property type="component" value="Unassembled WGS sequence"/>
</dbReference>
<feature type="domain" description="S1 motif" evidence="7">
    <location>
        <begin position="398"/>
        <end position="473"/>
    </location>
</feature>
<feature type="domain" description="S1 motif" evidence="7">
    <location>
        <begin position="781"/>
        <end position="850"/>
    </location>
</feature>
<comment type="subcellular location">
    <subcellularLocation>
        <location evidence="1">Nucleus</location>
        <location evidence="1">Nucleolus</location>
    </subcellularLocation>
</comment>
<dbReference type="STRING" id="667725.A0A0L0FPA7"/>
<feature type="domain" description="S1 motif" evidence="7">
    <location>
        <begin position="1391"/>
        <end position="1461"/>
    </location>
</feature>
<keyword evidence="5" id="KW-0539">Nucleus</keyword>
<dbReference type="PANTHER" id="PTHR23270:SF10">
    <property type="entry name" value="PROTEIN RRP5 HOMOLOG"/>
    <property type="match status" value="1"/>
</dbReference>
<dbReference type="SMART" id="SM00386">
    <property type="entry name" value="HAT"/>
    <property type="match status" value="5"/>
</dbReference>
<dbReference type="Gene3D" id="2.40.50.140">
    <property type="entry name" value="Nucleic acid-binding proteins"/>
    <property type="match status" value="12"/>
</dbReference>
<feature type="compositionally biased region" description="Acidic residues" evidence="6">
    <location>
        <begin position="1590"/>
        <end position="1621"/>
    </location>
</feature>
<dbReference type="GeneID" id="25909723"/>
<keyword evidence="9" id="KW-1185">Reference proteome</keyword>
<dbReference type="InterPro" id="IPR011990">
    <property type="entry name" value="TPR-like_helical_dom_sf"/>
</dbReference>
<feature type="domain" description="S1 motif" evidence="7">
    <location>
        <begin position="490"/>
        <end position="559"/>
    </location>
</feature>
<dbReference type="OrthoDB" id="412781at2759"/>
<dbReference type="EMBL" id="KQ242507">
    <property type="protein sequence ID" value="KNC78346.1"/>
    <property type="molecule type" value="Genomic_DNA"/>
</dbReference>
<dbReference type="FunFam" id="2.40.50.140:FF:000103">
    <property type="entry name" value="protein RRP5 homolog"/>
    <property type="match status" value="3"/>
</dbReference>
<evidence type="ECO:0000313" key="8">
    <source>
        <dbReference type="EMBL" id="KNC78346.1"/>
    </source>
</evidence>
<dbReference type="InterPro" id="IPR003029">
    <property type="entry name" value="S1_domain"/>
</dbReference>
<dbReference type="InterPro" id="IPR045209">
    <property type="entry name" value="Rrp5"/>
</dbReference>
<feature type="region of interest" description="Disordered" evidence="6">
    <location>
        <begin position="1668"/>
        <end position="1707"/>
    </location>
</feature>
<dbReference type="InterPro" id="IPR003107">
    <property type="entry name" value="HAT"/>
</dbReference>
<feature type="domain" description="S1 motif" evidence="7">
    <location>
        <begin position="1209"/>
        <end position="1280"/>
    </location>
</feature>
<reference evidence="8 9" key="1">
    <citation type="submission" date="2011-02" db="EMBL/GenBank/DDBJ databases">
        <title>The Genome Sequence of Sphaeroforma arctica JP610.</title>
        <authorList>
            <consortium name="The Broad Institute Genome Sequencing Platform"/>
            <person name="Russ C."/>
            <person name="Cuomo C."/>
            <person name="Young S.K."/>
            <person name="Zeng Q."/>
            <person name="Gargeya S."/>
            <person name="Alvarado L."/>
            <person name="Berlin A."/>
            <person name="Chapman S.B."/>
            <person name="Chen Z."/>
            <person name="Freedman E."/>
            <person name="Gellesch M."/>
            <person name="Goldberg J."/>
            <person name="Griggs A."/>
            <person name="Gujja S."/>
            <person name="Heilman E."/>
            <person name="Heiman D."/>
            <person name="Howarth C."/>
            <person name="Mehta T."/>
            <person name="Neiman D."/>
            <person name="Pearson M."/>
            <person name="Roberts A."/>
            <person name="Saif S."/>
            <person name="Shea T."/>
            <person name="Shenoy N."/>
            <person name="Sisk P."/>
            <person name="Stolte C."/>
            <person name="Sykes S."/>
            <person name="White J."/>
            <person name="Yandava C."/>
            <person name="Burger G."/>
            <person name="Gray M.W."/>
            <person name="Holland P.W.H."/>
            <person name="King N."/>
            <person name="Lang F.B.F."/>
            <person name="Roger A.J."/>
            <person name="Ruiz-Trillo I."/>
            <person name="Haas B."/>
            <person name="Nusbaum C."/>
            <person name="Birren B."/>
        </authorList>
    </citation>
    <scope>NUCLEOTIDE SEQUENCE [LARGE SCALE GENOMIC DNA]</scope>
    <source>
        <strain evidence="8 9">JP610</strain>
    </source>
</reference>
<dbReference type="InterPro" id="IPR057301">
    <property type="entry name" value="Rrp5_OB_4th"/>
</dbReference>
<dbReference type="FunFam" id="1.25.40.10:FF:000065">
    <property type="entry name" value="Programmed cell death 11"/>
    <property type="match status" value="1"/>
</dbReference>
<feature type="region of interest" description="Disordered" evidence="6">
    <location>
        <begin position="147"/>
        <end position="175"/>
    </location>
</feature>
<dbReference type="GO" id="GO:0006364">
    <property type="term" value="P:rRNA processing"/>
    <property type="evidence" value="ECO:0007669"/>
    <property type="project" value="UniProtKB-KW"/>
</dbReference>
<evidence type="ECO:0000256" key="5">
    <source>
        <dbReference type="ARBA" id="ARBA00023242"/>
    </source>
</evidence>
<keyword evidence="3" id="KW-0597">Phosphoprotein</keyword>
<feature type="domain" description="S1 motif" evidence="7">
    <location>
        <begin position="106"/>
        <end position="211"/>
    </location>
</feature>
<dbReference type="PROSITE" id="PS50126">
    <property type="entry name" value="S1"/>
    <property type="match status" value="14"/>
</dbReference>
<dbReference type="SUPFAM" id="SSF48452">
    <property type="entry name" value="TPR-like"/>
    <property type="match status" value="1"/>
</dbReference>
<proteinExistence type="predicted"/>
<feature type="domain" description="S1 motif" evidence="7">
    <location>
        <begin position="227"/>
        <end position="255"/>
    </location>
</feature>
<feature type="domain" description="S1 motif" evidence="7">
    <location>
        <begin position="312"/>
        <end position="381"/>
    </location>
</feature>
<keyword evidence="4" id="KW-0677">Repeat</keyword>
<dbReference type="eggNOG" id="KOG1070">
    <property type="taxonomic scope" value="Eukaryota"/>
</dbReference>
<name>A0A0L0FPA7_9EUKA</name>
<dbReference type="InterPro" id="IPR012340">
    <property type="entry name" value="NA-bd_OB-fold"/>
</dbReference>
<dbReference type="RefSeq" id="XP_014152248.1">
    <property type="nucleotide sequence ID" value="XM_014296773.1"/>
</dbReference>
<evidence type="ECO:0000256" key="2">
    <source>
        <dbReference type="ARBA" id="ARBA00022552"/>
    </source>
</evidence>
<evidence type="ECO:0000313" key="9">
    <source>
        <dbReference type="Proteomes" id="UP000054560"/>
    </source>
</evidence>
<feature type="compositionally biased region" description="Basic and acidic residues" evidence="6">
    <location>
        <begin position="10"/>
        <end position="44"/>
    </location>
</feature>
<feature type="domain" description="S1 motif" evidence="7">
    <location>
        <begin position="666"/>
        <end position="744"/>
    </location>
</feature>
<evidence type="ECO:0000256" key="6">
    <source>
        <dbReference type="SAM" id="MobiDB-lite"/>
    </source>
</evidence>
<dbReference type="Pfam" id="PF05843">
    <property type="entry name" value="Suf"/>
    <property type="match status" value="1"/>
</dbReference>
<feature type="compositionally biased region" description="Acidic residues" evidence="6">
    <location>
        <begin position="1668"/>
        <end position="1687"/>
    </location>
</feature>
<feature type="domain" description="S1 motif" evidence="7">
    <location>
        <begin position="1486"/>
        <end position="1559"/>
    </location>
</feature>
<gene>
    <name evidence="8" type="ORF">SARC_09219</name>
</gene>
<dbReference type="InterPro" id="IPR057300">
    <property type="entry name" value="OB_Rrp5"/>
</dbReference>
<sequence>MPALAQPDASNKRIKLESTQDGDFVRGRKGESKPKQSIPEVKKEATSSVALKSLFGQTEPVAVSKAGKKSSGKDAKSKDVKVKKRDKHEKKATTVQQLSIKRLDAGTVCMGQIKYVSDYFVLVTLPSGLSGKVMITDVCSELSAKAAAEADASDSDEEDSDTESMQEDKEKESNLPEMRDLFSLGQMVVCAVKQVVKNVGGGKREINLTVDPATLNRGLKPENVQNGGILSGVVTSIEDHGYLVSFGVDGLKGFMKKTSDTESVKLYAPRKFFVEDMNADGRTATVVLDSLRISSAVARSSGNYTYSTLTAGLLVNAVVSEVLNDGLALTFLGFDGSVDLFHLREVVDPSMLEQKYPVKTKVRARILHINRATKRIGLTLRPDLVGLKATDFAPVEVGQKFDGLTVIRSTSSGLLFKLPEVAGGHYAYAHCTRISDDKDFELAGNKKYKVGRTIPCRVTGFNTIDGVVNVSAQPSVVDQKYYRYEDVKAGMKIEGTVTNISDSSMYIQISKQVRGVCPSSHFADFQLKNPKKKFREGMTIKCKVLSVDCAKQRLVLTHKSTLVKSTLPAITCFEDVTSGLKTAGYIWSVKEHGCLIKFYNNVVGIMPNAELRRAGVTDDMVQGKAIKVIVVRVDSENKKFYLALAPANDETTENVDTDALTKVQTGQIVSGSIIGKTKLGLQVRIHPSNAVAFLPATQLTDHPTHVERLHEHYANVKGDLSKVLVLHKEEATAHAPVRITLSIKPSFLRSVKVVESDDDDESAAKAEVSTLPSSIDQLSVGALVSGYVRSTANYGVFVGFLGDLTGLAGLKDVSDKFVSKTEEHFTVGQSVIAKITKIDTNAGRVNVSLKMSDCATPMTELSHHKNYFTEETLLTNAAYKAMSSEALAVLKEENISGTMSGTVTAVRPFGVIVDLGGGLTGFVTTEQTKGMKSVVAGNDAMGRLLDVDAAKKVVDLTLRPEALASDNGKKLSKKEIAAFHKAVEKHETVAINVELVKEDYLVVTIPKYDSMLGVALVKDYNDTSKPFNIYSIGQKLSAVIISPPAPASTDKKVPCLQRCILRLNVNKEKSAAVAGAHDTVHDSKHRLAEMREGNMVEAVVTKRTGGQLNVDIGAHIKGRVFITDILDDKEALALGTNPTQQYTKGDVIKARVVGFRDQKTYKTLAITQKKTNRTLVELSLRPSVVGDGKDVEPMKMKYTPVRAESLSAGESVVGYVHEVVGDHVWVRLSSDVRARIGVLDCSRDINVLSKLTKHFKDGMPVRCTVTHVNLEKDAVDLTMLDSPTEQAKLEIGTETVGIYRQILANQTAVRVEIPGHKFGLVHVTEMSDEYAEDAFAGIKEGAIVKCVVVGLEEDGRRISLSTRKSALAGDHVEAIEAVDVRIEKASDLAEGQIVRGYVKSISENGCFVWLNRELCARVKIANLSDEFVRDWKTLYPPGKRVTGKVLSVQESPIERVEMSLKATVLDPSLAAAKSASAVTFETLEKGMTVTGTVRAIERYGVFVKIDGGEATRLSGLAHISELSDVSISDVTKVFSIGDAVKAKVLKLDAKKKQMSLGLKASYFADESDSESDTDMEDASDDDNAAAAISDADEDMGEVVQDSDAEVSESEEESEDDSEGQEEEKPKSKGTKRSAKEMTPEVEVDSATALPAVGFGIGFGTTLAQTEVEEDTALPEDADSSDDDSDAEETVKKGASKRQKKRAARDEEELLRKKEAALLDPNATPESANDFERLLMGSPNSSYLWIKYMAMHIGQAEVDKAREVFEQSIKTISYREEREKFNMWKAYMNLEAQYGVDDRALLKAFERANLSNDPKKVHLHLAEIYRTLDGKKDLLFTMYETMVKKFRGSKKMWILYGLDKLKDGDVEATRAILKRALKALPKRKHIATIIKFAQMEFKFGDPERGRTIFEEVLANYPKRVDLWSVYIDMELRVADEAHIRHLFNRITTFNLSTKKMKFFFKRYLEYERTHGTPKTVDAVKDKARAYVESKMQE</sequence>
<dbReference type="SUPFAM" id="SSF50249">
    <property type="entry name" value="Nucleic acid-binding proteins"/>
    <property type="match status" value="13"/>
</dbReference>
<feature type="compositionally biased region" description="Basic and acidic residues" evidence="6">
    <location>
        <begin position="166"/>
        <end position="175"/>
    </location>
</feature>
<dbReference type="GO" id="GO:0003723">
    <property type="term" value="F:RNA binding"/>
    <property type="evidence" value="ECO:0007669"/>
    <property type="project" value="TreeGrafter"/>
</dbReference>
<feature type="region of interest" description="Disordered" evidence="6">
    <location>
        <begin position="1"/>
        <end position="44"/>
    </location>
</feature>
<feature type="domain" description="S1 motif" evidence="7">
    <location>
        <begin position="1292"/>
        <end position="1363"/>
    </location>
</feature>
<evidence type="ECO:0000259" key="7">
    <source>
        <dbReference type="PROSITE" id="PS50126"/>
    </source>
</evidence>
<dbReference type="Pfam" id="PF24682">
    <property type="entry name" value="OB_RRP5"/>
    <property type="match status" value="1"/>
</dbReference>
<feature type="compositionally biased region" description="Basic and acidic residues" evidence="6">
    <location>
        <begin position="71"/>
        <end position="80"/>
    </location>
</feature>
<feature type="domain" description="S1 motif" evidence="7">
    <location>
        <begin position="579"/>
        <end position="645"/>
    </location>
</feature>
<protein>
    <recommendedName>
        <fullName evidence="7">S1 motif domain-containing protein</fullName>
    </recommendedName>
</protein>
<keyword evidence="2" id="KW-0698">rRNA processing</keyword>
<organism evidence="8 9">
    <name type="scientific">Sphaeroforma arctica JP610</name>
    <dbReference type="NCBI Taxonomy" id="667725"/>
    <lineage>
        <taxon>Eukaryota</taxon>
        <taxon>Ichthyosporea</taxon>
        <taxon>Ichthyophonida</taxon>
        <taxon>Sphaeroforma</taxon>
    </lineage>
</organism>
<dbReference type="PANTHER" id="PTHR23270">
    <property type="entry name" value="PROGRAMMED CELL DEATH PROTEIN 11 PRE-RRNA PROCESSING PROTEIN RRP5"/>
    <property type="match status" value="1"/>
</dbReference>
<feature type="region of interest" description="Disordered" evidence="6">
    <location>
        <begin position="1590"/>
        <end position="1646"/>
    </location>
</feature>
<dbReference type="SMART" id="SM00316">
    <property type="entry name" value="S1"/>
    <property type="match status" value="14"/>
</dbReference>
<feature type="domain" description="S1 motif" evidence="7">
    <location>
        <begin position="896"/>
        <end position="959"/>
    </location>
</feature>
<evidence type="ECO:0000256" key="3">
    <source>
        <dbReference type="ARBA" id="ARBA00022553"/>
    </source>
</evidence>